<accession>A0A0D6N1P4</accession>
<feature type="transmembrane region" description="Helical" evidence="1">
    <location>
        <begin position="24"/>
        <end position="44"/>
    </location>
</feature>
<organism evidence="4 6">
    <name type="scientific">Acetobacter cibinongensis</name>
    <dbReference type="NCBI Taxonomy" id="146475"/>
    <lineage>
        <taxon>Bacteria</taxon>
        <taxon>Pseudomonadati</taxon>
        <taxon>Pseudomonadota</taxon>
        <taxon>Alphaproteobacteria</taxon>
        <taxon>Acetobacterales</taxon>
        <taxon>Acetobacteraceae</taxon>
        <taxon>Acetobacter</taxon>
    </lineage>
</organism>
<evidence type="ECO:0000313" key="5">
    <source>
        <dbReference type="Proteomes" id="UP000032671"/>
    </source>
</evidence>
<feature type="transmembrane region" description="Helical" evidence="1">
    <location>
        <begin position="56"/>
        <end position="78"/>
    </location>
</feature>
<reference evidence="3 7" key="3">
    <citation type="submission" date="2019-07" db="EMBL/GenBank/DDBJ databases">
        <title>Whole genome shotgun sequence of Acetobacter cibinongensis NBRC 16605.</title>
        <authorList>
            <person name="Hosoyama A."/>
            <person name="Uohara A."/>
            <person name="Ohji S."/>
            <person name="Ichikawa N."/>
        </authorList>
    </citation>
    <scope>NUCLEOTIDE SEQUENCE [LARGE SCALE GENOMIC DNA]</scope>
    <source>
        <strain evidence="3 7">NBRC 16605</strain>
    </source>
</reference>
<proteinExistence type="predicted"/>
<evidence type="ECO:0000313" key="3">
    <source>
        <dbReference type="EMBL" id="GEL59463.1"/>
    </source>
</evidence>
<dbReference type="RefSeq" id="WP_052944750.1">
    <property type="nucleotide sequence ID" value="NZ_JOMQ01000046.1"/>
</dbReference>
<keyword evidence="1" id="KW-1133">Transmembrane helix</keyword>
<dbReference type="OrthoDB" id="7275140at2"/>
<dbReference type="EMBL" id="BAMV01000005">
    <property type="protein sequence ID" value="GAN59478.1"/>
    <property type="molecule type" value="Genomic_DNA"/>
</dbReference>
<keyword evidence="7" id="KW-1185">Reference proteome</keyword>
<dbReference type="EMBL" id="JOMQ01000046">
    <property type="protein sequence ID" value="OUJ01445.1"/>
    <property type="molecule type" value="Genomic_DNA"/>
</dbReference>
<reference evidence="4 6" key="2">
    <citation type="submission" date="2014-06" db="EMBL/GenBank/DDBJ databases">
        <authorList>
            <person name="Ju J."/>
            <person name="Zhang J."/>
        </authorList>
    </citation>
    <scope>NUCLEOTIDE SEQUENCE [LARGE SCALE GENOMIC DNA]</scope>
    <source>
        <strain evidence="4 6">DsW_47</strain>
    </source>
</reference>
<sequence>MPTPPTRQSSFLQKMEELNDGRSLLANMGGFLCVLGMLGAANYICKIGLHIELYSVLLILIAGVACYFFVPFLVVWLWRGRV</sequence>
<evidence type="ECO:0000313" key="2">
    <source>
        <dbReference type="EMBL" id="GAN59478.1"/>
    </source>
</evidence>
<dbReference type="EMBL" id="BJVU01000009">
    <property type="protein sequence ID" value="GEL59463.1"/>
    <property type="molecule type" value="Genomic_DNA"/>
</dbReference>
<dbReference type="AlphaFoldDB" id="A0A1Z5YT48"/>
<accession>A0A1Z5YT48</accession>
<comment type="caution">
    <text evidence="4">The sequence shown here is derived from an EMBL/GenBank/DDBJ whole genome shotgun (WGS) entry which is preliminary data.</text>
</comment>
<protein>
    <submittedName>
        <fullName evidence="4">Uncharacterized protein</fullName>
    </submittedName>
</protein>
<dbReference type="Proteomes" id="UP000032671">
    <property type="component" value="Unassembled WGS sequence"/>
</dbReference>
<evidence type="ECO:0000313" key="4">
    <source>
        <dbReference type="EMBL" id="OUJ01445.1"/>
    </source>
</evidence>
<keyword evidence="1" id="KW-0812">Transmembrane</keyword>
<keyword evidence="1" id="KW-0472">Membrane</keyword>
<reference evidence="2 5" key="1">
    <citation type="submission" date="2012-11" db="EMBL/GenBank/DDBJ databases">
        <title>Whole genome sequence of Acetobacter cibinongensis 4H-1.</title>
        <authorList>
            <person name="Azuma Y."/>
            <person name="Higashiura N."/>
            <person name="Hirakawa H."/>
            <person name="Matsushita K."/>
        </authorList>
    </citation>
    <scope>NUCLEOTIDE SEQUENCE [LARGE SCALE GENOMIC DNA]</scope>
    <source>
        <strain evidence="2 5">4H-1</strain>
    </source>
</reference>
<evidence type="ECO:0000256" key="1">
    <source>
        <dbReference type="SAM" id="Phobius"/>
    </source>
</evidence>
<evidence type="ECO:0000313" key="6">
    <source>
        <dbReference type="Proteomes" id="UP000196086"/>
    </source>
</evidence>
<evidence type="ECO:0000313" key="7">
    <source>
        <dbReference type="Proteomes" id="UP000321891"/>
    </source>
</evidence>
<name>A0A1Z5YT48_9PROT</name>
<dbReference type="Proteomes" id="UP000321891">
    <property type="component" value="Unassembled WGS sequence"/>
</dbReference>
<gene>
    <name evidence="2" type="ORF">Abci_005_072</name>
    <name evidence="3" type="ORF">ACI01nite_20650</name>
    <name evidence="4" type="ORF">HK14_09020</name>
</gene>
<dbReference type="Proteomes" id="UP000196086">
    <property type="component" value="Unassembled WGS sequence"/>
</dbReference>